<dbReference type="PROSITE" id="PS51257">
    <property type="entry name" value="PROKAR_LIPOPROTEIN"/>
    <property type="match status" value="1"/>
</dbReference>
<evidence type="ECO:0000256" key="1">
    <source>
        <dbReference type="SAM" id="SignalP"/>
    </source>
</evidence>
<dbReference type="InterPro" id="IPR033985">
    <property type="entry name" value="SusD-like_N"/>
</dbReference>
<proteinExistence type="predicted"/>
<dbReference type="Pfam" id="PF14322">
    <property type="entry name" value="SusD-like_3"/>
    <property type="match status" value="1"/>
</dbReference>
<dbReference type="InterPro" id="IPR011990">
    <property type="entry name" value="TPR-like_helical_dom_sf"/>
</dbReference>
<organism evidence="3">
    <name type="scientific">Prevotella sp. GTC17253</name>
    <dbReference type="NCBI Taxonomy" id="3236793"/>
    <lineage>
        <taxon>Bacteria</taxon>
        <taxon>Pseudomonadati</taxon>
        <taxon>Bacteroidota</taxon>
        <taxon>Bacteroidia</taxon>
        <taxon>Bacteroidales</taxon>
        <taxon>Prevotellaceae</taxon>
        <taxon>Prevotella</taxon>
    </lineage>
</organism>
<feature type="signal peptide" evidence="1">
    <location>
        <begin position="1"/>
        <end position="22"/>
    </location>
</feature>
<keyword evidence="1" id="KW-0732">Signal</keyword>
<name>A0AB33IMN9_9BACT</name>
<protein>
    <submittedName>
        <fullName evidence="3">RagB/SusD family nutrient uptake outer membrane protein</fullName>
    </submittedName>
</protein>
<dbReference type="AlphaFoldDB" id="A0AB33IMN9"/>
<dbReference type="EMBL" id="AP035785">
    <property type="protein sequence ID" value="BFO70818.1"/>
    <property type="molecule type" value="Genomic_DNA"/>
</dbReference>
<feature type="chain" id="PRO_5044338894" evidence="1">
    <location>
        <begin position="23"/>
        <end position="505"/>
    </location>
</feature>
<accession>A0AB33IMN9</accession>
<reference evidence="3" key="1">
    <citation type="submission" date="2024-07" db="EMBL/GenBank/DDBJ databases">
        <title>Complete genome sequence of Prevotella sp. YM-2024 GTC17253.</title>
        <authorList>
            <person name="Hayashi M."/>
            <person name="Muto Y."/>
            <person name="Tanaka K."/>
            <person name="Niwa H."/>
        </authorList>
    </citation>
    <scope>NUCLEOTIDE SEQUENCE</scope>
    <source>
        <strain evidence="3">GTC17253</strain>
    </source>
</reference>
<dbReference type="SUPFAM" id="SSF48452">
    <property type="entry name" value="TPR-like"/>
    <property type="match status" value="1"/>
</dbReference>
<feature type="domain" description="SusD-like N-terminal" evidence="2">
    <location>
        <begin position="21"/>
        <end position="223"/>
    </location>
</feature>
<gene>
    <name evidence="3" type="ORF">GTC17253_07840</name>
</gene>
<sequence>MMKTKTFAACISLLLCACNGYLDESPDSAIDVDVNSEDKIAEMLTGAYPDASYFEFLETRTDNVTERVNGIHNSLNEAMYYWVDYDQEDLDTPLNYWNACYAGIAQANKALELLAAYPKTPRVKALYGEAFLLRAYLHFMLVNIWAEPYGSQRSTTSPGIPYLTKPEKHALVDYKRGTVADVYEKIEKDLLLGITLVDDSYYTKPKFHFTKQAACAFASRFYLMYGKWDKVVEYANYVLGRDPGKLLRNWTEYSHKLFFNHPSLYTIYTSLEEPANIMLTVTESRQKRNMPTEKYGLTYNLMQSIFDKKGIEGCSEFSKDLNLSQQGAYTFSASPSPVTDGRYMAKFDELSLYGYTGSKPRGLYVTNVLFSVEEVLFNRMEAYAMQHDYVRSIDDLLIYLRSKFGLIPACGRESFTTTSVNNYTIYKPFYGLSIKQLALVKTIVDFRQKEFLHEGLRWFDIRRFYLPVSRSSKNSLYRPLTQEDPRKLLQIPTEAIRRGLEPNTR</sequence>
<evidence type="ECO:0000259" key="2">
    <source>
        <dbReference type="Pfam" id="PF14322"/>
    </source>
</evidence>
<evidence type="ECO:0000313" key="3">
    <source>
        <dbReference type="EMBL" id="BFO70818.1"/>
    </source>
</evidence>
<dbReference type="Gene3D" id="1.25.40.390">
    <property type="match status" value="1"/>
</dbReference>